<evidence type="ECO:0000313" key="2">
    <source>
        <dbReference type="EMBL" id="WZW98904.1"/>
    </source>
</evidence>
<dbReference type="Proteomes" id="UP001434337">
    <property type="component" value="Chromosome"/>
</dbReference>
<organism evidence="2 3">
    <name type="scientific">Propioniciclava soli</name>
    <dbReference type="NCBI Taxonomy" id="2775081"/>
    <lineage>
        <taxon>Bacteria</taxon>
        <taxon>Bacillati</taxon>
        <taxon>Actinomycetota</taxon>
        <taxon>Actinomycetes</taxon>
        <taxon>Propionibacteriales</taxon>
        <taxon>Propionibacteriaceae</taxon>
        <taxon>Propioniciclava</taxon>
    </lineage>
</organism>
<reference evidence="2 3" key="1">
    <citation type="journal article" date="2023" name="Environ Microbiome">
        <title>A coral-associated actinobacterium mitigates coral bleaching under heat stress.</title>
        <authorList>
            <person name="Li J."/>
            <person name="Zou Y."/>
            <person name="Li Q."/>
            <person name="Zhang J."/>
            <person name="Bourne D.G."/>
            <person name="Lyu Y."/>
            <person name="Liu C."/>
            <person name="Zhang S."/>
        </authorList>
    </citation>
    <scope>NUCLEOTIDE SEQUENCE [LARGE SCALE GENOMIC DNA]</scope>
    <source>
        <strain evidence="2 3">SCSIO 13291</strain>
    </source>
</reference>
<name>A0ABZ3C800_9ACTN</name>
<feature type="compositionally biased region" description="Basic and acidic residues" evidence="1">
    <location>
        <begin position="1"/>
        <end position="12"/>
    </location>
</feature>
<dbReference type="RefSeq" id="WP_232548780.1">
    <property type="nucleotide sequence ID" value="NZ_CP115965.1"/>
</dbReference>
<keyword evidence="3" id="KW-1185">Reference proteome</keyword>
<feature type="compositionally biased region" description="Basic and acidic residues" evidence="1">
    <location>
        <begin position="28"/>
        <end position="40"/>
    </location>
</feature>
<feature type="compositionally biased region" description="Gly residues" evidence="1">
    <location>
        <begin position="108"/>
        <end position="118"/>
    </location>
</feature>
<feature type="region of interest" description="Disordered" evidence="1">
    <location>
        <begin position="1"/>
        <end position="118"/>
    </location>
</feature>
<accession>A0ABZ3C800</accession>
<dbReference type="EMBL" id="CP115965">
    <property type="protein sequence ID" value="WZW98904.1"/>
    <property type="molecule type" value="Genomic_DNA"/>
</dbReference>
<sequence length="118" mass="11957">MSDQDEKKKDGGDISSGFGETQVDGPVSDEKAQKMLHSDESGSDGGSDDEDSDDDDDESDAPSDELTDGGATDPDGDVPSPAEKRMIAEGGPVGEPEQLDADEVRAGRGNGGGGGGGW</sequence>
<gene>
    <name evidence="2" type="ORF">PCC79_01440</name>
</gene>
<proteinExistence type="predicted"/>
<evidence type="ECO:0000256" key="1">
    <source>
        <dbReference type="SAM" id="MobiDB-lite"/>
    </source>
</evidence>
<feature type="compositionally biased region" description="Acidic residues" evidence="1">
    <location>
        <begin position="46"/>
        <end position="67"/>
    </location>
</feature>
<evidence type="ECO:0000313" key="3">
    <source>
        <dbReference type="Proteomes" id="UP001434337"/>
    </source>
</evidence>
<protein>
    <submittedName>
        <fullName evidence="2">Uncharacterized protein</fullName>
    </submittedName>
</protein>